<evidence type="ECO:0000313" key="1">
    <source>
        <dbReference type="EMBL" id="KOF99801.1"/>
    </source>
</evidence>
<proteinExistence type="predicted"/>
<dbReference type="AlphaFoldDB" id="A0A0L8IEC4"/>
<protein>
    <submittedName>
        <fullName evidence="1">Uncharacterized protein</fullName>
    </submittedName>
</protein>
<gene>
    <name evidence="1" type="ORF">OCBIM_22011829mg</name>
</gene>
<accession>A0A0L8IEC4</accession>
<sequence length="65" mass="7647">MKGAVKQPLYGCVTYWKMIKHYPSCSLSFKPHRTGLYNQRYSNRDHPICSHCEVYIVQSILSLLR</sequence>
<dbReference type="EMBL" id="KQ415893">
    <property type="protein sequence ID" value="KOF99801.1"/>
    <property type="molecule type" value="Genomic_DNA"/>
</dbReference>
<reference evidence="1" key="1">
    <citation type="submission" date="2015-07" db="EMBL/GenBank/DDBJ databases">
        <title>MeaNS - Measles Nucleotide Surveillance Program.</title>
        <authorList>
            <person name="Tran T."/>
            <person name="Druce J."/>
        </authorList>
    </citation>
    <scope>NUCLEOTIDE SEQUENCE</scope>
    <source>
        <strain evidence="1">UCB-OBI-ISO-001</strain>
        <tissue evidence="1">Gonad</tissue>
    </source>
</reference>
<name>A0A0L8IEC4_OCTBM</name>
<organism evidence="1">
    <name type="scientific">Octopus bimaculoides</name>
    <name type="common">California two-spotted octopus</name>
    <dbReference type="NCBI Taxonomy" id="37653"/>
    <lineage>
        <taxon>Eukaryota</taxon>
        <taxon>Metazoa</taxon>
        <taxon>Spiralia</taxon>
        <taxon>Lophotrochozoa</taxon>
        <taxon>Mollusca</taxon>
        <taxon>Cephalopoda</taxon>
        <taxon>Coleoidea</taxon>
        <taxon>Octopodiformes</taxon>
        <taxon>Octopoda</taxon>
        <taxon>Incirrata</taxon>
        <taxon>Octopodidae</taxon>
        <taxon>Octopus</taxon>
    </lineage>
</organism>